<dbReference type="PANTHER" id="PTHR30081">
    <property type="entry name" value="PROTEIN-EXPORT MEMBRANE PROTEIN SEC"/>
    <property type="match status" value="1"/>
</dbReference>
<feature type="domain" description="SecDF P1 head subdomain" evidence="12">
    <location>
        <begin position="222"/>
        <end position="329"/>
    </location>
</feature>
<dbReference type="InterPro" id="IPR054384">
    <property type="entry name" value="SecDF_P1_head"/>
</dbReference>
<comment type="caution">
    <text evidence="13">The sequence shown here is derived from an EMBL/GenBank/DDBJ whole genome shotgun (WGS) entry which is preliminary data.</text>
</comment>
<keyword evidence="14" id="KW-1185">Reference proteome</keyword>
<dbReference type="Pfam" id="PF02355">
    <property type="entry name" value="SecD_SecF_C"/>
    <property type="match status" value="1"/>
</dbReference>
<dbReference type="InterPro" id="IPR005791">
    <property type="entry name" value="SecD"/>
</dbReference>
<dbReference type="EMBL" id="SORZ01000001">
    <property type="protein sequence ID" value="TPW36139.1"/>
    <property type="molecule type" value="Genomic_DNA"/>
</dbReference>
<evidence type="ECO:0000313" key="13">
    <source>
        <dbReference type="EMBL" id="TPW36139.1"/>
    </source>
</evidence>
<dbReference type="InterPro" id="IPR001036">
    <property type="entry name" value="Acrflvin-R"/>
</dbReference>
<evidence type="ECO:0000256" key="7">
    <source>
        <dbReference type="ARBA" id="ARBA00023010"/>
    </source>
</evidence>
<proteinExistence type="inferred from homology"/>
<dbReference type="NCBIfam" id="TIGR00916">
    <property type="entry name" value="2A0604s01"/>
    <property type="match status" value="1"/>
</dbReference>
<gene>
    <name evidence="9 13" type="primary">secD</name>
    <name evidence="13" type="ORF">E3202_01290</name>
</gene>
<dbReference type="GO" id="GO:0043952">
    <property type="term" value="P:protein transport by the Sec complex"/>
    <property type="evidence" value="ECO:0007669"/>
    <property type="project" value="UniProtKB-UniRule"/>
</dbReference>
<dbReference type="Gene3D" id="3.30.1360.200">
    <property type="match status" value="1"/>
</dbReference>
<feature type="transmembrane region" description="Helical" evidence="9">
    <location>
        <begin position="401"/>
        <end position="421"/>
    </location>
</feature>
<dbReference type="HAMAP" id="MF_01463_B">
    <property type="entry name" value="SecD_B"/>
    <property type="match status" value="1"/>
</dbReference>
<dbReference type="GO" id="GO:0065002">
    <property type="term" value="P:intracellular protein transmembrane transport"/>
    <property type="evidence" value="ECO:0007669"/>
    <property type="project" value="UniProtKB-UniRule"/>
</dbReference>
<evidence type="ECO:0000313" key="14">
    <source>
        <dbReference type="Proteomes" id="UP000315037"/>
    </source>
</evidence>
<keyword evidence="8 9" id="KW-0472">Membrane</keyword>
<evidence type="ECO:0000256" key="5">
    <source>
        <dbReference type="ARBA" id="ARBA00022927"/>
    </source>
</evidence>
<dbReference type="Gene3D" id="3.30.70.3400">
    <property type="match status" value="2"/>
</dbReference>
<evidence type="ECO:0000259" key="11">
    <source>
        <dbReference type="Pfam" id="PF21760"/>
    </source>
</evidence>
<evidence type="ECO:0000256" key="6">
    <source>
        <dbReference type="ARBA" id="ARBA00022989"/>
    </source>
</evidence>
<evidence type="ECO:0000256" key="2">
    <source>
        <dbReference type="ARBA" id="ARBA00022448"/>
    </source>
</evidence>
<keyword evidence="6 9" id="KW-1133">Transmembrane helix</keyword>
<dbReference type="OrthoDB" id="9805019at2"/>
<organism evidence="13 14">
    <name type="scientific">Oecophyllibacter saccharovorans</name>
    <dbReference type="NCBI Taxonomy" id="2558360"/>
    <lineage>
        <taxon>Bacteria</taxon>
        <taxon>Pseudomonadati</taxon>
        <taxon>Pseudomonadota</taxon>
        <taxon>Alphaproteobacteria</taxon>
        <taxon>Acetobacterales</taxon>
        <taxon>Acetobacteraceae</taxon>
        <taxon>Oecophyllibacter</taxon>
    </lineage>
</organism>
<name>A0A506US71_9PROT</name>
<comment type="function">
    <text evidence="9">Part of the Sec protein translocase complex. Interacts with the SecYEG preprotein conducting channel. SecDF uses the proton motive force (PMF) to complete protein translocation after the ATP-dependent function of SecA.</text>
</comment>
<comment type="subunit">
    <text evidence="9">Forms a complex with SecF. Part of the essential Sec protein translocation apparatus which comprises SecA, SecYEG and auxiliary proteins SecDF-YajC and YidC.</text>
</comment>
<dbReference type="Pfam" id="PF22599">
    <property type="entry name" value="SecDF_P1_head"/>
    <property type="match status" value="1"/>
</dbReference>
<protein>
    <recommendedName>
        <fullName evidence="9">Protein translocase subunit SecD</fullName>
    </recommendedName>
</protein>
<accession>A0A506US71</accession>
<dbReference type="InterPro" id="IPR048634">
    <property type="entry name" value="SecD_SecF_C"/>
</dbReference>
<evidence type="ECO:0000256" key="3">
    <source>
        <dbReference type="ARBA" id="ARBA00022475"/>
    </source>
</evidence>
<reference evidence="13 14" key="1">
    <citation type="submission" date="2019-03" db="EMBL/GenBank/DDBJ databases">
        <title>The complete genome sequence of Neokomagataea sp. Jb2 NBRC113641.</title>
        <authorList>
            <person name="Chua K.-O."/>
            <person name="Chan K.-G."/>
            <person name="See-Too W.-S."/>
        </authorList>
    </citation>
    <scope>NUCLEOTIDE SEQUENCE [LARGE SCALE GENOMIC DNA]</scope>
    <source>
        <strain evidence="13 14">Jb2</strain>
    </source>
</reference>
<dbReference type="AlphaFoldDB" id="A0A506US71"/>
<evidence type="ECO:0000256" key="8">
    <source>
        <dbReference type="ARBA" id="ARBA00023136"/>
    </source>
</evidence>
<feature type="transmembrane region" description="Helical" evidence="9">
    <location>
        <begin position="346"/>
        <end position="368"/>
    </location>
</feature>
<dbReference type="InterPro" id="IPR055344">
    <property type="entry name" value="SecD_SecF_C_bact"/>
</dbReference>
<feature type="transmembrane region" description="Helical" evidence="9">
    <location>
        <begin position="442"/>
        <end position="469"/>
    </location>
</feature>
<evidence type="ECO:0000259" key="12">
    <source>
        <dbReference type="Pfam" id="PF22599"/>
    </source>
</evidence>
<evidence type="ECO:0000256" key="1">
    <source>
        <dbReference type="ARBA" id="ARBA00004651"/>
    </source>
</evidence>
<dbReference type="SUPFAM" id="SSF82866">
    <property type="entry name" value="Multidrug efflux transporter AcrB transmembrane domain"/>
    <property type="match status" value="1"/>
</dbReference>
<keyword evidence="4 9" id="KW-0812">Transmembrane</keyword>
<dbReference type="Gene3D" id="1.20.1640.10">
    <property type="entry name" value="Multidrug efflux transporter AcrB transmembrane domain"/>
    <property type="match status" value="1"/>
</dbReference>
<comment type="similarity">
    <text evidence="9">Belongs to the SecD/SecF family. SecD subfamily.</text>
</comment>
<comment type="caution">
    <text evidence="9">Lacks conserved residue(s) required for the propagation of feature annotation.</text>
</comment>
<feature type="domain" description="Protein translocase subunit SecDF P1" evidence="11">
    <location>
        <begin position="151"/>
        <end position="208"/>
    </location>
</feature>
<comment type="subcellular location">
    <subcellularLocation>
        <location evidence="1 9">Cell membrane</location>
        <topology evidence="1 9">Multi-pass membrane protein</topology>
    </subcellularLocation>
</comment>
<evidence type="ECO:0000259" key="10">
    <source>
        <dbReference type="Pfam" id="PF02355"/>
    </source>
</evidence>
<dbReference type="InterPro" id="IPR022813">
    <property type="entry name" value="SecD/SecF_arch_bac"/>
</dbReference>
<dbReference type="GO" id="GO:0006605">
    <property type="term" value="P:protein targeting"/>
    <property type="evidence" value="ECO:0007669"/>
    <property type="project" value="UniProtKB-UniRule"/>
</dbReference>
<dbReference type="InterPro" id="IPR048631">
    <property type="entry name" value="SecD_1st"/>
</dbReference>
<evidence type="ECO:0000256" key="4">
    <source>
        <dbReference type="ARBA" id="ARBA00022692"/>
    </source>
</evidence>
<dbReference type="Pfam" id="PF21760">
    <property type="entry name" value="SecD_1st"/>
    <property type="match status" value="1"/>
</dbReference>
<keyword evidence="3 9" id="KW-1003">Cell membrane</keyword>
<evidence type="ECO:0000256" key="9">
    <source>
        <dbReference type="HAMAP-Rule" id="MF_01463"/>
    </source>
</evidence>
<keyword evidence="7 9" id="KW-0811">Translocation</keyword>
<dbReference type="GO" id="GO:0015450">
    <property type="term" value="F:protein-transporting ATPase activity"/>
    <property type="evidence" value="ECO:0007669"/>
    <property type="project" value="InterPro"/>
</dbReference>
<feature type="transmembrane region" description="Helical" evidence="9">
    <location>
        <begin position="475"/>
        <end position="498"/>
    </location>
</feature>
<keyword evidence="2 9" id="KW-0813">Transport</keyword>
<feature type="domain" description="Protein export membrane protein SecD/SecF C-terminal" evidence="10">
    <location>
        <begin position="333"/>
        <end position="501"/>
    </location>
</feature>
<sequence length="512" mass="55571">MYYSRLRMLGVMALCLLSVLLCLPNFMKDPFPRWLPWHQVHLGLDLRGGSFLLLQVDLKALEKDRLQSLEHQIRQALVAEGLGYVGMQANPASAEVSFDLRAPSERAGVLKTLNALTQDVSHEFDISISPEGHVVVRLRHEALVARAREAVTRSIEIVRRRIDSTGALDPTIARQGEDRIIVELPGISDPERIKALLGTTAHMTFHLLAPNPTQEVPGATMLPTQDGRKLAVLDPVEVDGADLADANATMSDGKWAVHLKFDTKGAEDFARITTANVGKPFAIVLDGRVITYPVINSPITAGQGEISGNFSAQSAADLAVLLRAGALPAPLTVVEQRSIGPSLGEASIRAGLLSLGTGFLLVVTFMLLFYGRFGFYADIALLVNLIMILAVLSLFEATLTLPGMAGILLTLGMAVDANILINERIREEVRLGRKPLQALQTGFERATGTIIDSNATAFLAHVMLFVFGTGPVKNFALTITIGIGTTLFTTLVLSRMLIIRWYAHTRPQKLPV</sequence>
<feature type="transmembrane region" description="Helical" evidence="9">
    <location>
        <begin position="375"/>
        <end position="395"/>
    </location>
</feature>
<dbReference type="Proteomes" id="UP000315037">
    <property type="component" value="Unassembled WGS sequence"/>
</dbReference>
<dbReference type="PRINTS" id="PR00702">
    <property type="entry name" value="ACRIFLAVINRP"/>
</dbReference>
<dbReference type="FunFam" id="1.20.1640.10:FF:000004">
    <property type="entry name" value="Protein translocase subunit SecD"/>
    <property type="match status" value="1"/>
</dbReference>
<dbReference type="GO" id="GO:0005886">
    <property type="term" value="C:plasma membrane"/>
    <property type="evidence" value="ECO:0007669"/>
    <property type="project" value="UniProtKB-SubCell"/>
</dbReference>
<dbReference type="RefSeq" id="WP_141452279.1">
    <property type="nucleotide sequence ID" value="NZ_CP038143.1"/>
</dbReference>
<dbReference type="PANTHER" id="PTHR30081:SF1">
    <property type="entry name" value="PROTEIN TRANSLOCASE SUBUNIT SECD"/>
    <property type="match status" value="1"/>
</dbReference>
<keyword evidence="5 9" id="KW-0653">Protein transport</keyword>
<dbReference type="NCBIfam" id="TIGR01129">
    <property type="entry name" value="secD"/>
    <property type="match status" value="1"/>
</dbReference>